<dbReference type="Gene3D" id="2.40.30.170">
    <property type="match status" value="1"/>
</dbReference>
<protein>
    <submittedName>
        <fullName evidence="5">Efflux RND transporter periplasmic adaptor subunit</fullName>
    </submittedName>
</protein>
<dbReference type="NCBIfam" id="TIGR01730">
    <property type="entry name" value="RND_mfp"/>
    <property type="match status" value="1"/>
</dbReference>
<dbReference type="Proteomes" id="UP000589896">
    <property type="component" value="Unassembled WGS sequence"/>
</dbReference>
<dbReference type="EMBL" id="JACCJZ010000017">
    <property type="protein sequence ID" value="NYZ63123.1"/>
    <property type="molecule type" value="Genomic_DNA"/>
</dbReference>
<dbReference type="Gene3D" id="1.10.287.470">
    <property type="entry name" value="Helix hairpin bin"/>
    <property type="match status" value="1"/>
</dbReference>
<dbReference type="GO" id="GO:0015562">
    <property type="term" value="F:efflux transmembrane transporter activity"/>
    <property type="evidence" value="ECO:0007669"/>
    <property type="project" value="TreeGrafter"/>
</dbReference>
<dbReference type="SUPFAM" id="SSF111369">
    <property type="entry name" value="HlyD-like secretion proteins"/>
    <property type="match status" value="1"/>
</dbReference>
<feature type="domain" description="CzcB-like barrel-sandwich hybrid" evidence="4">
    <location>
        <begin position="82"/>
        <end position="203"/>
    </location>
</feature>
<dbReference type="InterPro" id="IPR058792">
    <property type="entry name" value="Beta-barrel_RND_2"/>
</dbReference>
<dbReference type="InterPro" id="IPR006143">
    <property type="entry name" value="RND_pump_MFP"/>
</dbReference>
<sequence>MARTQTRRAPRPKLRLFVVLLLTAVVFGGVFLAKAIMGRGMNEFFDNMPQPPVAITTFDATEQEWATPLDAVGTLVAVNGTDVTTEAGGVIRRLAFEPGQPVRAGTVLVELNTENELAVLRSTEAAAKLAAVQRDRWQQLGRDQLVSLADVEQRATEAATAQAQVEAQRALIAQKTIRAPFDGVLGIRRVNLGQFVAPGTPIVSLQQLDPIFLDFSLPEQQLPLVEEGGTVQVTVDSLPGKRFEGTITAIEPSVDPGTRNFQIQATLPNPDRELRPGAFARVGLQVGGARKVVVIPQTAVSFNPYGNAVYVVSERAPAEGEAAPAGGEGDGPTLVVRQRFITTGATRGDLITVTEGLEPGERVATSGLLKLRNDAVVTINNRVQPSADEAPTPQNR</sequence>
<evidence type="ECO:0000313" key="6">
    <source>
        <dbReference type="Proteomes" id="UP000589896"/>
    </source>
</evidence>
<dbReference type="GO" id="GO:1990281">
    <property type="term" value="C:efflux pump complex"/>
    <property type="evidence" value="ECO:0007669"/>
    <property type="project" value="TreeGrafter"/>
</dbReference>
<dbReference type="InterPro" id="IPR058627">
    <property type="entry name" value="MdtA-like_C"/>
</dbReference>
<organism evidence="5 6">
    <name type="scientific">Luteimonas deserti</name>
    <dbReference type="NCBI Taxonomy" id="2752306"/>
    <lineage>
        <taxon>Bacteria</taxon>
        <taxon>Pseudomonadati</taxon>
        <taxon>Pseudomonadota</taxon>
        <taxon>Gammaproteobacteria</taxon>
        <taxon>Lysobacterales</taxon>
        <taxon>Lysobacteraceae</taxon>
        <taxon>Luteimonas</taxon>
    </lineage>
</organism>
<dbReference type="PANTHER" id="PTHR30469">
    <property type="entry name" value="MULTIDRUG RESISTANCE PROTEIN MDTA"/>
    <property type="match status" value="1"/>
</dbReference>
<dbReference type="FunFam" id="2.40.30.170:FF:000010">
    <property type="entry name" value="Efflux RND transporter periplasmic adaptor subunit"/>
    <property type="match status" value="1"/>
</dbReference>
<comment type="caution">
    <text evidence="5">The sequence shown here is derived from an EMBL/GenBank/DDBJ whole genome shotgun (WGS) entry which is preliminary data.</text>
</comment>
<reference evidence="5 6" key="1">
    <citation type="submission" date="2020-07" db="EMBL/GenBank/DDBJ databases">
        <title>isolation of Luteimonas sp. SJ-16.</title>
        <authorList>
            <person name="Huang X.-X."/>
            <person name="Xu L."/>
            <person name="Sun J.-Q."/>
        </authorList>
    </citation>
    <scope>NUCLEOTIDE SEQUENCE [LARGE SCALE GENOMIC DNA]</scope>
    <source>
        <strain evidence="5 6">SJ-16</strain>
    </source>
</reference>
<dbReference type="AlphaFoldDB" id="A0A7Z0QTD8"/>
<feature type="domain" description="CusB-like beta-barrel" evidence="2">
    <location>
        <begin position="212"/>
        <end position="285"/>
    </location>
</feature>
<gene>
    <name evidence="5" type="ORF">H0E82_10160</name>
</gene>
<keyword evidence="6" id="KW-1185">Reference proteome</keyword>
<dbReference type="Gene3D" id="2.40.420.20">
    <property type="match status" value="1"/>
</dbReference>
<accession>A0A7Z0QTD8</accession>
<evidence type="ECO:0000259" key="4">
    <source>
        <dbReference type="Pfam" id="PF25973"/>
    </source>
</evidence>
<dbReference type="Gene3D" id="2.40.50.100">
    <property type="match status" value="1"/>
</dbReference>
<proteinExistence type="inferred from homology"/>
<dbReference type="Pfam" id="PF25973">
    <property type="entry name" value="BSH_CzcB"/>
    <property type="match status" value="1"/>
</dbReference>
<evidence type="ECO:0000259" key="2">
    <source>
        <dbReference type="Pfam" id="PF25954"/>
    </source>
</evidence>
<comment type="similarity">
    <text evidence="1">Belongs to the membrane fusion protein (MFP) (TC 8.A.1) family.</text>
</comment>
<dbReference type="Pfam" id="PF25967">
    <property type="entry name" value="RND-MFP_C"/>
    <property type="match status" value="1"/>
</dbReference>
<evidence type="ECO:0000256" key="1">
    <source>
        <dbReference type="ARBA" id="ARBA00009477"/>
    </source>
</evidence>
<dbReference type="InterPro" id="IPR058647">
    <property type="entry name" value="BSH_CzcB-like"/>
</dbReference>
<evidence type="ECO:0000313" key="5">
    <source>
        <dbReference type="EMBL" id="NYZ63123.1"/>
    </source>
</evidence>
<feature type="domain" description="Multidrug resistance protein MdtA-like C-terminal permuted SH3" evidence="3">
    <location>
        <begin position="336"/>
        <end position="368"/>
    </location>
</feature>
<dbReference type="Pfam" id="PF25954">
    <property type="entry name" value="Beta-barrel_RND_2"/>
    <property type="match status" value="1"/>
</dbReference>
<dbReference type="PANTHER" id="PTHR30469:SF11">
    <property type="entry name" value="BLL4320 PROTEIN"/>
    <property type="match status" value="1"/>
</dbReference>
<evidence type="ECO:0000259" key="3">
    <source>
        <dbReference type="Pfam" id="PF25967"/>
    </source>
</evidence>
<dbReference type="RefSeq" id="WP_180545342.1">
    <property type="nucleotide sequence ID" value="NZ_JACCJZ010000017.1"/>
</dbReference>
<name>A0A7Z0QTD8_9GAMM</name>